<feature type="compositionally biased region" description="Basic residues" evidence="1">
    <location>
        <begin position="9"/>
        <end position="23"/>
    </location>
</feature>
<dbReference type="EMBL" id="CP020814">
    <property type="protein sequence ID" value="ARK30648.1"/>
    <property type="molecule type" value="Genomic_DNA"/>
</dbReference>
<evidence type="ECO:0000313" key="3">
    <source>
        <dbReference type="Proteomes" id="UP000193006"/>
    </source>
</evidence>
<gene>
    <name evidence="2" type="ORF">BkAM31D_12870</name>
</gene>
<dbReference type="STRING" id="199441.BkAM31D_12870"/>
<keyword evidence="3" id="KW-1185">Reference proteome</keyword>
<proteinExistence type="predicted"/>
<evidence type="ECO:0000256" key="1">
    <source>
        <dbReference type="SAM" id="MobiDB-lite"/>
    </source>
</evidence>
<dbReference type="KEGG" id="bkw:BkAM31D_12870"/>
<reference evidence="2 3" key="1">
    <citation type="submission" date="2017-04" db="EMBL/GenBank/DDBJ databases">
        <title>Bacillus krulwichiae AM31D Genome sequencing and assembly.</title>
        <authorList>
            <person name="Krulwich T.A."/>
            <person name="Anastor L."/>
            <person name="Ehrlich R."/>
            <person name="Ehrlich G.D."/>
            <person name="Janto B."/>
        </authorList>
    </citation>
    <scope>NUCLEOTIDE SEQUENCE [LARGE SCALE GENOMIC DNA]</scope>
    <source>
        <strain evidence="2 3">AM31D</strain>
    </source>
</reference>
<accession>A0A1X9MB63</accession>
<feature type="region of interest" description="Disordered" evidence="1">
    <location>
        <begin position="1"/>
        <end position="36"/>
    </location>
</feature>
<evidence type="ECO:0000313" key="2">
    <source>
        <dbReference type="EMBL" id="ARK30648.1"/>
    </source>
</evidence>
<name>A0A1X9MB63_9BACI</name>
<sequence>MRKKGDQHNRKRSSVSKPVKKKGCGCGKSKSVKGKK</sequence>
<dbReference type="Proteomes" id="UP000193006">
    <property type="component" value="Chromosome"/>
</dbReference>
<protein>
    <submittedName>
        <fullName evidence="2">Uncharacterized protein</fullName>
    </submittedName>
</protein>
<dbReference type="AlphaFoldDB" id="A0A1X9MB63"/>
<organism evidence="2 3">
    <name type="scientific">Halalkalibacter krulwichiae</name>
    <dbReference type="NCBI Taxonomy" id="199441"/>
    <lineage>
        <taxon>Bacteria</taxon>
        <taxon>Bacillati</taxon>
        <taxon>Bacillota</taxon>
        <taxon>Bacilli</taxon>
        <taxon>Bacillales</taxon>
        <taxon>Bacillaceae</taxon>
        <taxon>Halalkalibacter</taxon>
    </lineage>
</organism>